<comment type="similarity">
    <text evidence="5">Belongs to the Omp25/RopB family.</text>
</comment>
<comment type="subcellular location">
    <subcellularLocation>
        <location evidence="1">Cell outer membrane</location>
    </subcellularLocation>
</comment>
<feature type="signal peptide" evidence="6">
    <location>
        <begin position="1"/>
        <end position="20"/>
    </location>
</feature>
<evidence type="ECO:0000256" key="2">
    <source>
        <dbReference type="ARBA" id="ARBA00022729"/>
    </source>
</evidence>
<accession>A0ABR7U4B5</accession>
<dbReference type="EMBL" id="JAATTO010000011">
    <property type="protein sequence ID" value="MBC9978418.1"/>
    <property type="molecule type" value="Genomic_DNA"/>
</dbReference>
<name>A0ABR7U4B5_9BRAD</name>
<evidence type="ECO:0000256" key="3">
    <source>
        <dbReference type="ARBA" id="ARBA00023136"/>
    </source>
</evidence>
<feature type="chain" id="PRO_5046579042" evidence="6">
    <location>
        <begin position="21"/>
        <end position="273"/>
    </location>
</feature>
<keyword evidence="4" id="KW-0998">Cell outer membrane</keyword>
<gene>
    <name evidence="8" type="ORF">HA482_09320</name>
</gene>
<feature type="domain" description="Outer membrane protein beta-barrel" evidence="7">
    <location>
        <begin position="6"/>
        <end position="264"/>
    </location>
</feature>
<evidence type="ECO:0000256" key="4">
    <source>
        <dbReference type="ARBA" id="ARBA00023237"/>
    </source>
</evidence>
<dbReference type="Gene3D" id="2.40.160.20">
    <property type="match status" value="1"/>
</dbReference>
<evidence type="ECO:0000256" key="5">
    <source>
        <dbReference type="ARBA" id="ARBA00038306"/>
    </source>
</evidence>
<organism evidence="8 9">
    <name type="scientific">Bradyrhizobium campsiandrae</name>
    <dbReference type="NCBI Taxonomy" id="1729892"/>
    <lineage>
        <taxon>Bacteria</taxon>
        <taxon>Pseudomonadati</taxon>
        <taxon>Pseudomonadota</taxon>
        <taxon>Alphaproteobacteria</taxon>
        <taxon>Hyphomicrobiales</taxon>
        <taxon>Nitrobacteraceae</taxon>
        <taxon>Bradyrhizobium</taxon>
    </lineage>
</organism>
<keyword evidence="9" id="KW-1185">Reference proteome</keyword>
<dbReference type="SUPFAM" id="SSF56925">
    <property type="entry name" value="OMPA-like"/>
    <property type="match status" value="1"/>
</dbReference>
<dbReference type="Proteomes" id="UP000639516">
    <property type="component" value="Unassembled WGS sequence"/>
</dbReference>
<protein>
    <submittedName>
        <fullName evidence="8">Porin family protein</fullName>
    </submittedName>
</protein>
<evidence type="ECO:0000259" key="7">
    <source>
        <dbReference type="Pfam" id="PF13505"/>
    </source>
</evidence>
<proteinExistence type="inferred from homology"/>
<dbReference type="PANTHER" id="PTHR34001:SF3">
    <property type="entry name" value="BLL7405 PROTEIN"/>
    <property type="match status" value="1"/>
</dbReference>
<dbReference type="Pfam" id="PF13505">
    <property type="entry name" value="OMP_b-brl"/>
    <property type="match status" value="1"/>
</dbReference>
<evidence type="ECO:0000313" key="8">
    <source>
        <dbReference type="EMBL" id="MBC9978418.1"/>
    </source>
</evidence>
<reference evidence="8 9" key="1">
    <citation type="journal article" date="2020" name="Arch. Microbiol.">
        <title>Bradyrhizobium campsiandrae sp. nov., a nitrogen-fixing bacterial strain isolated from a native leguminous tree from the Amazon adapted to flooded conditions.</title>
        <authorList>
            <person name="Cabral Michel D."/>
            <person name="Martins da Costa E."/>
            <person name="Azarias Guimaraes A."/>
            <person name="Soares de Carvalho T."/>
            <person name="Santos de Castro Caputo P."/>
            <person name="Willems A."/>
            <person name="de Souza Moreira F.M."/>
        </authorList>
    </citation>
    <scope>NUCLEOTIDE SEQUENCE [LARGE SCALE GENOMIC DNA]</scope>
    <source>
        <strain evidence="9">INPA 384B</strain>
    </source>
</reference>
<keyword evidence="3" id="KW-0472">Membrane</keyword>
<sequence length="273" mass="28230">MKRIGFALLAIASSSVSALAADLPVKAPPMVAAPIFNWTGFYIGGFVGGAGADRDAFASEPVTPTGVFYNGLALGTGYGLQSSFIGGGTIGYNWQRPGSNWVVGIEGEAGYMHLRGARQDVNAAAAGLSPVDSVFANRLGDAYGVIAGRVGWTARNALFYVKGGVAFVDRSSSFTDNCIGPGAPGCGGGFLVINRSDIDVTYAAGAGVEYAFNNNWSIKGEYLYLGTQRSYTASNAAVLPAGSVFSYTNSDPGVHTGKIGVNYRWGGPVVAKY</sequence>
<evidence type="ECO:0000256" key="6">
    <source>
        <dbReference type="SAM" id="SignalP"/>
    </source>
</evidence>
<keyword evidence="2 6" id="KW-0732">Signal</keyword>
<dbReference type="InterPro" id="IPR011250">
    <property type="entry name" value="OMP/PagP_B-barrel"/>
</dbReference>
<comment type="caution">
    <text evidence="8">The sequence shown here is derived from an EMBL/GenBank/DDBJ whole genome shotgun (WGS) entry which is preliminary data.</text>
</comment>
<evidence type="ECO:0000256" key="1">
    <source>
        <dbReference type="ARBA" id="ARBA00004442"/>
    </source>
</evidence>
<dbReference type="InterPro" id="IPR027385">
    <property type="entry name" value="Beta-barrel_OMP"/>
</dbReference>
<dbReference type="InterPro" id="IPR051692">
    <property type="entry name" value="OMP-like"/>
</dbReference>
<dbReference type="PANTHER" id="PTHR34001">
    <property type="entry name" value="BLL7405 PROTEIN"/>
    <property type="match status" value="1"/>
</dbReference>
<evidence type="ECO:0000313" key="9">
    <source>
        <dbReference type="Proteomes" id="UP000639516"/>
    </source>
</evidence>